<evidence type="ECO:0000256" key="5">
    <source>
        <dbReference type="SAM" id="Phobius"/>
    </source>
</evidence>
<proteinExistence type="predicted"/>
<dbReference type="PANTHER" id="PTHR19971">
    <property type="entry name" value="SIGNAL-REGULATORY PROTEIN BETA"/>
    <property type="match status" value="1"/>
</dbReference>
<accession>A0A8D2EYI7</accession>
<keyword evidence="8" id="KW-1185">Reference proteome</keyword>
<dbReference type="Pfam" id="PF07686">
    <property type="entry name" value="V-set"/>
    <property type="match status" value="1"/>
</dbReference>
<reference evidence="7" key="2">
    <citation type="submission" date="2025-08" db="UniProtKB">
        <authorList>
            <consortium name="Ensembl"/>
        </authorList>
    </citation>
    <scope>IDENTIFICATION</scope>
</reference>
<dbReference type="InterPro" id="IPR013106">
    <property type="entry name" value="Ig_V-set"/>
</dbReference>
<dbReference type="SMART" id="SM00409">
    <property type="entry name" value="IG"/>
    <property type="match status" value="1"/>
</dbReference>
<keyword evidence="1" id="KW-0732">Signal</keyword>
<dbReference type="InterPro" id="IPR003599">
    <property type="entry name" value="Ig_sub"/>
</dbReference>
<evidence type="ECO:0000256" key="1">
    <source>
        <dbReference type="ARBA" id="ARBA00022729"/>
    </source>
</evidence>
<keyword evidence="4" id="KW-0393">Immunoglobulin domain</keyword>
<dbReference type="PROSITE" id="PS50835">
    <property type="entry name" value="IG_LIKE"/>
    <property type="match status" value="1"/>
</dbReference>
<dbReference type="FunFam" id="2.60.40.10:FF:000295">
    <property type="entry name" value="Tyrosine-protein phosphatase non-receptor type substrate 1"/>
    <property type="match status" value="1"/>
</dbReference>
<sequence>MHSHKLYPSLLLTTQWPKAVTCQARWLTPVIPALWEAEPEAFVSVAAGETATLNCTVTSLLPVGPVQWFRGAGPGRKLIYSPKGCHSPWVTTISDQRKRNSTDYSIRISNTTLEDTSTYYCVKLLRAIPANVEIKSGPGTPMSVRGEYSVAPTAPLLLGLLLGSKVLLLIGVSAAYVHWKQKARL</sequence>
<feature type="domain" description="Ig-like" evidence="6">
    <location>
        <begin position="32"/>
        <end position="121"/>
    </location>
</feature>
<dbReference type="InterPro" id="IPR013783">
    <property type="entry name" value="Ig-like_fold"/>
</dbReference>
<keyword evidence="5" id="KW-0472">Membrane</keyword>
<evidence type="ECO:0000259" key="6">
    <source>
        <dbReference type="PROSITE" id="PS50835"/>
    </source>
</evidence>
<reference evidence="7" key="3">
    <citation type="submission" date="2025-09" db="UniProtKB">
        <authorList>
            <consortium name="Ensembl"/>
        </authorList>
    </citation>
    <scope>IDENTIFICATION</scope>
</reference>
<dbReference type="Proteomes" id="UP000694411">
    <property type="component" value="Chromosome 10"/>
</dbReference>
<dbReference type="SUPFAM" id="SSF48726">
    <property type="entry name" value="Immunoglobulin"/>
    <property type="match status" value="1"/>
</dbReference>
<organism evidence="7 8">
    <name type="scientific">Theropithecus gelada</name>
    <name type="common">Gelada baboon</name>
    <dbReference type="NCBI Taxonomy" id="9565"/>
    <lineage>
        <taxon>Eukaryota</taxon>
        <taxon>Metazoa</taxon>
        <taxon>Chordata</taxon>
        <taxon>Craniata</taxon>
        <taxon>Vertebrata</taxon>
        <taxon>Euteleostomi</taxon>
        <taxon>Mammalia</taxon>
        <taxon>Eutheria</taxon>
        <taxon>Euarchontoglires</taxon>
        <taxon>Primates</taxon>
        <taxon>Haplorrhini</taxon>
        <taxon>Catarrhini</taxon>
        <taxon>Cercopithecidae</taxon>
        <taxon>Cercopithecinae</taxon>
        <taxon>Theropithecus</taxon>
    </lineage>
</organism>
<keyword evidence="2" id="KW-1015">Disulfide bond</keyword>
<keyword evidence="5" id="KW-1133">Transmembrane helix</keyword>
<dbReference type="Ensembl" id="ENSTGET00000015734.1">
    <property type="protein sequence ID" value="ENSTGEP00000013096.1"/>
    <property type="gene ID" value="ENSTGEG00000010654.1"/>
</dbReference>
<dbReference type="InterPro" id="IPR036179">
    <property type="entry name" value="Ig-like_dom_sf"/>
</dbReference>
<protein>
    <recommendedName>
        <fullName evidence="6">Ig-like domain-containing protein</fullName>
    </recommendedName>
</protein>
<dbReference type="AlphaFoldDB" id="A0A8D2EYI7"/>
<name>A0A8D2EYI7_THEGE</name>
<evidence type="ECO:0000256" key="4">
    <source>
        <dbReference type="ARBA" id="ARBA00023319"/>
    </source>
</evidence>
<feature type="transmembrane region" description="Helical" evidence="5">
    <location>
        <begin position="156"/>
        <end position="179"/>
    </location>
</feature>
<keyword evidence="5" id="KW-0812">Transmembrane</keyword>
<evidence type="ECO:0000313" key="7">
    <source>
        <dbReference type="Ensembl" id="ENSTGEP00000013096.1"/>
    </source>
</evidence>
<keyword evidence="3" id="KW-0325">Glycoprotein</keyword>
<reference evidence="7" key="1">
    <citation type="submission" date="2018-05" db="EMBL/GenBank/DDBJ databases">
        <title>Whole genome of Theropithecus gelada.</title>
        <authorList>
            <person name="Chiou K.L."/>
            <person name="Snyder-Mackler N."/>
        </authorList>
    </citation>
    <scope>NUCLEOTIDE SEQUENCE [LARGE SCALE GENOMIC DNA]</scope>
</reference>
<dbReference type="Gene3D" id="2.60.40.10">
    <property type="entry name" value="Immunoglobulins"/>
    <property type="match status" value="1"/>
</dbReference>
<dbReference type="InterPro" id="IPR051755">
    <property type="entry name" value="Ig-like_CS_Receptor"/>
</dbReference>
<evidence type="ECO:0000256" key="2">
    <source>
        <dbReference type="ARBA" id="ARBA00023157"/>
    </source>
</evidence>
<evidence type="ECO:0000256" key="3">
    <source>
        <dbReference type="ARBA" id="ARBA00023180"/>
    </source>
</evidence>
<evidence type="ECO:0000313" key="8">
    <source>
        <dbReference type="Proteomes" id="UP000694411"/>
    </source>
</evidence>
<dbReference type="InterPro" id="IPR007110">
    <property type="entry name" value="Ig-like_dom"/>
</dbReference>